<feature type="compositionally biased region" description="Acidic residues" evidence="1">
    <location>
        <begin position="477"/>
        <end position="494"/>
    </location>
</feature>
<dbReference type="RefSeq" id="WP_087111738.1">
    <property type="nucleotide sequence ID" value="NZ_CBCSCN010000007.1"/>
</dbReference>
<proteinExistence type="predicted"/>
<evidence type="ECO:0000313" key="3">
    <source>
        <dbReference type="Proteomes" id="UP000196573"/>
    </source>
</evidence>
<sequence>MASNYPPQVTQTPIEPRRLPGVELVRERAKVWESRYSKRQIKPTTARKQIPASPIGSPSNRQLQGLVAADIIRDEYPALSYMSIVSLADEEKMKDGSLMAKTYDGYVSKHISEYDWQMICRYNAFLLDVYQFQVDDGRQQGFYIPAHRYFSDKLQSDDPELAAWCNRVYHQVSFGQTEYGYISYALAIADAALRDHCIHSLNLANGLDVDLPDTKPLIVTHRTRSQPVTARKRPLRISDDEDSDQEEADVSSLASSRPTPISAKVSRSKLNLKDDSRDHEVSKAFREFAQKHCKASANSVLDSFIRQNRLEATAKASPQQQAKELLFVPTLKKKQDLRELGKNLPNLRPIFLDTEGDRVRAVELDSLITQMISQYQSQGRTTMSLNHFLRLMLEEDTVLFNWMKNMATGNHPHLQTLMQYHLARFNDAITLTDFFSPLTDHDSGMDTTSEDQGTRSPEPAPEPSRRATKRPRRDSESESDSDDESESELEEPMDEAQAMNDITMQAIEQRKLDTARKWGWRLNSQAVYDIVKTVYLKPAMDPDGDFIPGDLFFLAYELLESDKDLQNKYLCKAHAEDVSQQAAELLSPKKKIMYRHLSSNS</sequence>
<evidence type="ECO:0000256" key="1">
    <source>
        <dbReference type="SAM" id="MobiDB-lite"/>
    </source>
</evidence>
<organism evidence="2 3">
    <name type="scientific">Parendozoicomonas haliclonae</name>
    <dbReference type="NCBI Taxonomy" id="1960125"/>
    <lineage>
        <taxon>Bacteria</taxon>
        <taxon>Pseudomonadati</taxon>
        <taxon>Pseudomonadota</taxon>
        <taxon>Gammaproteobacteria</taxon>
        <taxon>Oceanospirillales</taxon>
        <taxon>Endozoicomonadaceae</taxon>
        <taxon>Parendozoicomonas</taxon>
    </lineage>
</organism>
<reference evidence="2 3" key="1">
    <citation type="submission" date="2017-03" db="EMBL/GenBank/DDBJ databases">
        <authorList>
            <person name="Afonso C.L."/>
            <person name="Miller P.J."/>
            <person name="Scott M.A."/>
            <person name="Spackman E."/>
            <person name="Goraichik I."/>
            <person name="Dimitrov K.M."/>
            <person name="Suarez D.L."/>
            <person name="Swayne D.E."/>
        </authorList>
    </citation>
    <scope>NUCLEOTIDE SEQUENCE [LARGE SCALE GENOMIC DNA]</scope>
    <source>
        <strain evidence="2">SB41UT1</strain>
    </source>
</reference>
<feature type="region of interest" description="Disordered" evidence="1">
    <location>
        <begin position="220"/>
        <end position="270"/>
    </location>
</feature>
<dbReference type="Proteomes" id="UP000196573">
    <property type="component" value="Unassembled WGS sequence"/>
</dbReference>
<gene>
    <name evidence="2" type="ORF">EHSB41UT_03248</name>
</gene>
<feature type="region of interest" description="Disordered" evidence="1">
    <location>
        <begin position="438"/>
        <end position="496"/>
    </location>
</feature>
<name>A0A1X7AN01_9GAMM</name>
<dbReference type="AlphaFoldDB" id="A0A1X7AN01"/>
<evidence type="ECO:0000313" key="2">
    <source>
        <dbReference type="EMBL" id="SMA49417.1"/>
    </source>
</evidence>
<protein>
    <submittedName>
        <fullName evidence="2">Uncharacterized protein</fullName>
    </submittedName>
</protein>
<accession>A0A1X7AN01</accession>
<keyword evidence="3" id="KW-1185">Reference proteome</keyword>
<feature type="compositionally biased region" description="Acidic residues" evidence="1">
    <location>
        <begin position="239"/>
        <end position="249"/>
    </location>
</feature>
<dbReference type="EMBL" id="FWPT01000007">
    <property type="protein sequence ID" value="SMA49417.1"/>
    <property type="molecule type" value="Genomic_DNA"/>
</dbReference>